<dbReference type="PANTHER" id="PTHR30046">
    <property type="entry name" value="FLAGELLAR M-RING PROTEIN"/>
    <property type="match status" value="1"/>
</dbReference>
<dbReference type="Pfam" id="PF01514">
    <property type="entry name" value="YscJ_FliF"/>
    <property type="match status" value="1"/>
</dbReference>
<dbReference type="Proteomes" id="UP000603602">
    <property type="component" value="Unassembled WGS sequence"/>
</dbReference>
<reference evidence="15" key="1">
    <citation type="submission" date="2023-07" db="EMBL/GenBank/DDBJ databases">
        <title>Thauera sp. CAU 1555 isolated from sand of Yaerae Beach.</title>
        <authorList>
            <person name="Kim W."/>
        </authorList>
    </citation>
    <scope>NUCLEOTIDE SEQUENCE [LARGE SCALE GENOMIC DNA]</scope>
    <source>
        <strain evidence="15">CAU 1555</strain>
    </source>
</reference>
<sequence length="552" mass="59267">MATADTAAAAQPPRSQLQQVIENIRALDQRQKLAGGVALALAIALVVGVLLWQRAPAYAVLFSNFDERDGGAIVTALQQQNVPYRLSPTGNAILVPEAQVHDVRLRLAAEGLPKGGLVGFEIMETQKLGVSQFHEQVNYQRALEGELSRTIQSIASVASARVHLAIPKQTAFLRDDQKPTASVMVALRPGRILEPAQLAGIVHLVSSSVPRMGEAGVSVIDQSGNLLTGGASALRQAGLDSSQLQYVRDVETGYIRRIETILSPILGNGNFRAQVTADIDFNQVEQTAETYKPNPTPDQAIRSQQINENRIGEPGPQGVPGALSNQPPAPATAPITNPPVGNGNNGTNAATFNGSRSAVTNYELDRTIQHVRQAMGQVKRLSVAVVLNHRTQVNEAGETVNVPLTEQEIAQITSLVREAMGYNQDRGDSLNVVGSAFAAAEAGPEVPLWKDPEVLDMGKEAARYLVILLVVLFVYLAIIRPLLRTVAPAEREEEEEAMEEGEEGAEVTLSAAAMAGSYETRLARARELAKNDPKIVAGLIKEWMGVNEEGRK</sequence>
<evidence type="ECO:0000256" key="10">
    <source>
        <dbReference type="SAM" id="MobiDB-lite"/>
    </source>
</evidence>
<keyword evidence="14" id="KW-0282">Flagellum</keyword>
<comment type="similarity">
    <text evidence="3 9">Belongs to the FliF family.</text>
</comment>
<evidence type="ECO:0000259" key="13">
    <source>
        <dbReference type="Pfam" id="PF08345"/>
    </source>
</evidence>
<evidence type="ECO:0000256" key="3">
    <source>
        <dbReference type="ARBA" id="ARBA00007971"/>
    </source>
</evidence>
<dbReference type="PRINTS" id="PR01009">
    <property type="entry name" value="FLGMRINGFLIF"/>
</dbReference>
<feature type="transmembrane region" description="Helical" evidence="11">
    <location>
        <begin position="464"/>
        <end position="483"/>
    </location>
</feature>
<evidence type="ECO:0000256" key="9">
    <source>
        <dbReference type="PIRNR" id="PIRNR004862"/>
    </source>
</evidence>
<keyword evidence="7 11" id="KW-0472">Membrane</keyword>
<gene>
    <name evidence="14" type="primary">fliF</name>
    <name evidence="14" type="ORF">IFO67_02430</name>
</gene>
<evidence type="ECO:0000256" key="1">
    <source>
        <dbReference type="ARBA" id="ARBA00004117"/>
    </source>
</evidence>
<organism evidence="14 15">
    <name type="scientific">Thauera sedimentorum</name>
    <dbReference type="NCBI Taxonomy" id="2767595"/>
    <lineage>
        <taxon>Bacteria</taxon>
        <taxon>Pseudomonadati</taxon>
        <taxon>Pseudomonadota</taxon>
        <taxon>Betaproteobacteria</taxon>
        <taxon>Rhodocyclales</taxon>
        <taxon>Zoogloeaceae</taxon>
        <taxon>Thauera</taxon>
    </lineage>
</organism>
<evidence type="ECO:0000313" key="14">
    <source>
        <dbReference type="EMBL" id="MBD8501728.1"/>
    </source>
</evidence>
<keyword evidence="14" id="KW-0966">Cell projection</keyword>
<dbReference type="InterPro" id="IPR006182">
    <property type="entry name" value="FliF_N_dom"/>
</dbReference>
<keyword evidence="8 9" id="KW-0975">Bacterial flagellum</keyword>
<evidence type="ECO:0000256" key="11">
    <source>
        <dbReference type="SAM" id="Phobius"/>
    </source>
</evidence>
<feature type="transmembrane region" description="Helical" evidence="11">
    <location>
        <begin position="33"/>
        <end position="52"/>
    </location>
</feature>
<feature type="domain" description="Flagellar M-ring C-terminal" evidence="13">
    <location>
        <begin position="262"/>
        <end position="437"/>
    </location>
</feature>
<dbReference type="InterPro" id="IPR000067">
    <property type="entry name" value="FlgMring_FliF"/>
</dbReference>
<dbReference type="InterPro" id="IPR043427">
    <property type="entry name" value="YscJ/FliF"/>
</dbReference>
<feature type="domain" description="Flagellar M-ring N-terminal" evidence="12">
    <location>
        <begin position="55"/>
        <end position="228"/>
    </location>
</feature>
<comment type="subcellular location">
    <subcellularLocation>
        <location evidence="1 9">Bacterial flagellum basal body</location>
    </subcellularLocation>
    <subcellularLocation>
        <location evidence="2">Cell membrane</location>
        <topology evidence="2">Multi-pass membrane protein</topology>
    </subcellularLocation>
</comment>
<keyword evidence="6 11" id="KW-1133">Transmembrane helix</keyword>
<dbReference type="PANTHER" id="PTHR30046:SF0">
    <property type="entry name" value="FLAGELLAR M-RING PROTEIN"/>
    <property type="match status" value="1"/>
</dbReference>
<evidence type="ECO:0000256" key="2">
    <source>
        <dbReference type="ARBA" id="ARBA00004651"/>
    </source>
</evidence>
<evidence type="ECO:0000313" key="15">
    <source>
        <dbReference type="Proteomes" id="UP000603602"/>
    </source>
</evidence>
<keyword evidence="4" id="KW-1003">Cell membrane</keyword>
<dbReference type="EMBL" id="JACYTO010000001">
    <property type="protein sequence ID" value="MBD8501728.1"/>
    <property type="molecule type" value="Genomic_DNA"/>
</dbReference>
<accession>A0ABR9B6V3</accession>
<dbReference type="Pfam" id="PF08345">
    <property type="entry name" value="YscJ_FliF_C"/>
    <property type="match status" value="1"/>
</dbReference>
<evidence type="ECO:0000256" key="6">
    <source>
        <dbReference type="ARBA" id="ARBA00022989"/>
    </source>
</evidence>
<protein>
    <recommendedName>
        <fullName evidence="9">Flagellar M-ring protein</fullName>
    </recommendedName>
</protein>
<keyword evidence="5 11" id="KW-0812">Transmembrane</keyword>
<comment type="caution">
    <text evidence="14">The sequence shown here is derived from an EMBL/GenBank/DDBJ whole genome shotgun (WGS) entry which is preliminary data.</text>
</comment>
<feature type="region of interest" description="Disordered" evidence="10">
    <location>
        <begin position="309"/>
        <end position="332"/>
    </location>
</feature>
<name>A0ABR9B6V3_9RHOO</name>
<keyword evidence="14" id="KW-0969">Cilium</keyword>
<keyword evidence="15" id="KW-1185">Reference proteome</keyword>
<dbReference type="NCBIfam" id="TIGR00206">
    <property type="entry name" value="fliF"/>
    <property type="match status" value="1"/>
</dbReference>
<evidence type="ECO:0000256" key="7">
    <source>
        <dbReference type="ARBA" id="ARBA00023136"/>
    </source>
</evidence>
<evidence type="ECO:0000256" key="5">
    <source>
        <dbReference type="ARBA" id="ARBA00022692"/>
    </source>
</evidence>
<dbReference type="InterPro" id="IPR013556">
    <property type="entry name" value="Flag_M-ring_C"/>
</dbReference>
<dbReference type="Gene3D" id="3.30.300.30">
    <property type="match status" value="1"/>
</dbReference>
<dbReference type="RefSeq" id="WP_187716560.1">
    <property type="nucleotide sequence ID" value="NZ_JACTAH010000001.1"/>
</dbReference>
<proteinExistence type="inferred from homology"/>
<evidence type="ECO:0000256" key="8">
    <source>
        <dbReference type="ARBA" id="ARBA00023143"/>
    </source>
</evidence>
<comment type="function">
    <text evidence="9">The M ring may be actively involved in energy transduction.</text>
</comment>
<dbReference type="InterPro" id="IPR045851">
    <property type="entry name" value="AMP-bd_C_sf"/>
</dbReference>
<dbReference type="PIRSF" id="PIRSF004862">
    <property type="entry name" value="FliF"/>
    <property type="match status" value="1"/>
</dbReference>
<evidence type="ECO:0000256" key="4">
    <source>
        <dbReference type="ARBA" id="ARBA00022475"/>
    </source>
</evidence>
<evidence type="ECO:0000259" key="12">
    <source>
        <dbReference type="Pfam" id="PF01514"/>
    </source>
</evidence>